<feature type="transmembrane region" description="Helical" evidence="1">
    <location>
        <begin position="127"/>
        <end position="146"/>
    </location>
</feature>
<name>A0A212JHQ1_9BACT</name>
<dbReference type="EMBL" id="FLUL01000001">
    <property type="protein sequence ID" value="SBV98954.1"/>
    <property type="molecule type" value="Genomic_DNA"/>
</dbReference>
<reference evidence="2" key="1">
    <citation type="submission" date="2016-04" db="EMBL/GenBank/DDBJ databases">
        <authorList>
            <person name="Evans L.H."/>
            <person name="Alamgir A."/>
            <person name="Owens N."/>
            <person name="Weber N.D."/>
            <person name="Virtaneva K."/>
            <person name="Barbian K."/>
            <person name="Babar A."/>
            <person name="Rosenke K."/>
        </authorList>
    </citation>
    <scope>NUCLEOTIDE SEQUENCE</scope>
    <source>
        <strain evidence="2">86-2</strain>
    </source>
</reference>
<dbReference type="AlphaFoldDB" id="A0A212JHQ1"/>
<evidence type="ECO:0000313" key="2">
    <source>
        <dbReference type="EMBL" id="SBV98954.1"/>
    </source>
</evidence>
<dbReference type="RefSeq" id="WP_296948869.1">
    <property type="nucleotide sequence ID" value="NZ_LT599021.1"/>
</dbReference>
<sequence length="203" mass="23826">MKRDNLQDIWHKGSSNIEAQSSEDLKKLLEKKVVKVMRKHSFIDYISISVGITLFVLLVYAGIKRANDTYYLINNVVLCFVVAVFVVSGIRSHYKINYNTMSLPLRDWLRYRINEISKSQEMYPVRYFFAILMILPCYLSFFVYSINRSFLDVVTNQAFFPAFLIVFISGSFSSLLAMRNISLYKKKILKNLKKMYDQLCEQD</sequence>
<gene>
    <name evidence="2" type="ORF">KL86DYS2_11542</name>
</gene>
<feature type="transmembrane region" description="Helical" evidence="1">
    <location>
        <begin position="69"/>
        <end position="90"/>
    </location>
</feature>
<accession>A0A212JHQ1</accession>
<keyword evidence="1" id="KW-1133">Transmembrane helix</keyword>
<keyword evidence="1" id="KW-0812">Transmembrane</keyword>
<evidence type="ECO:0000256" key="1">
    <source>
        <dbReference type="SAM" id="Phobius"/>
    </source>
</evidence>
<protein>
    <submittedName>
        <fullName evidence="2">Uncharacterized protein</fullName>
    </submittedName>
</protein>
<keyword evidence="1" id="KW-0472">Membrane</keyword>
<feature type="transmembrane region" description="Helical" evidence="1">
    <location>
        <begin position="42"/>
        <end position="63"/>
    </location>
</feature>
<organism evidence="2">
    <name type="scientific">uncultured Dysgonomonas sp</name>
    <dbReference type="NCBI Taxonomy" id="206096"/>
    <lineage>
        <taxon>Bacteria</taxon>
        <taxon>Pseudomonadati</taxon>
        <taxon>Bacteroidota</taxon>
        <taxon>Bacteroidia</taxon>
        <taxon>Bacteroidales</taxon>
        <taxon>Dysgonomonadaceae</taxon>
        <taxon>Dysgonomonas</taxon>
        <taxon>environmental samples</taxon>
    </lineage>
</organism>
<proteinExistence type="predicted"/>
<feature type="transmembrane region" description="Helical" evidence="1">
    <location>
        <begin position="158"/>
        <end position="178"/>
    </location>
</feature>